<evidence type="ECO:0000256" key="1">
    <source>
        <dbReference type="SAM" id="Coils"/>
    </source>
</evidence>
<comment type="caution">
    <text evidence="2">The sequence shown here is derived from an EMBL/GenBank/DDBJ whole genome shotgun (WGS) entry which is preliminary data.</text>
</comment>
<name>A0A8S3W9J8_PARAO</name>
<dbReference type="AlphaFoldDB" id="A0A8S3W9J8"/>
<feature type="coiled-coil region" evidence="1">
    <location>
        <begin position="18"/>
        <end position="55"/>
    </location>
</feature>
<accession>A0A8S3W9J8</accession>
<dbReference type="OrthoDB" id="7487146at2759"/>
<sequence>MSTNSLPDLSQIITSDNLQVLKLELMRLQTELNIANNEIKNLNAINTELNKKNQEQDKIIDLYKTINVNEINPSKVLTNSCMSTPLGNQSEKVKMYPSSKKGLPLPEDCNKKHIATIPIDANKRDFTSRNNIIDTSKPINYTEKHTFNTKPNILLRG</sequence>
<gene>
    <name evidence="2" type="ORF">PAPOLLO_LOCUS3604</name>
</gene>
<evidence type="ECO:0000313" key="3">
    <source>
        <dbReference type="Proteomes" id="UP000691718"/>
    </source>
</evidence>
<reference evidence="2" key="1">
    <citation type="submission" date="2021-04" db="EMBL/GenBank/DDBJ databases">
        <authorList>
            <person name="Tunstrom K."/>
        </authorList>
    </citation>
    <scope>NUCLEOTIDE SEQUENCE</scope>
</reference>
<proteinExistence type="predicted"/>
<keyword evidence="3" id="KW-1185">Reference proteome</keyword>
<organism evidence="2 3">
    <name type="scientific">Parnassius apollo</name>
    <name type="common">Apollo butterfly</name>
    <name type="synonym">Papilio apollo</name>
    <dbReference type="NCBI Taxonomy" id="110799"/>
    <lineage>
        <taxon>Eukaryota</taxon>
        <taxon>Metazoa</taxon>
        <taxon>Ecdysozoa</taxon>
        <taxon>Arthropoda</taxon>
        <taxon>Hexapoda</taxon>
        <taxon>Insecta</taxon>
        <taxon>Pterygota</taxon>
        <taxon>Neoptera</taxon>
        <taxon>Endopterygota</taxon>
        <taxon>Lepidoptera</taxon>
        <taxon>Glossata</taxon>
        <taxon>Ditrysia</taxon>
        <taxon>Papilionoidea</taxon>
        <taxon>Papilionidae</taxon>
        <taxon>Parnassiinae</taxon>
        <taxon>Parnassini</taxon>
        <taxon>Parnassius</taxon>
        <taxon>Parnassius</taxon>
    </lineage>
</organism>
<dbReference type="EMBL" id="CAJQZP010000212">
    <property type="protein sequence ID" value="CAG4947413.1"/>
    <property type="molecule type" value="Genomic_DNA"/>
</dbReference>
<evidence type="ECO:0000313" key="2">
    <source>
        <dbReference type="EMBL" id="CAG4947413.1"/>
    </source>
</evidence>
<keyword evidence="1" id="KW-0175">Coiled coil</keyword>
<protein>
    <submittedName>
        <fullName evidence="2">(apollo) hypothetical protein</fullName>
    </submittedName>
</protein>
<dbReference type="Proteomes" id="UP000691718">
    <property type="component" value="Unassembled WGS sequence"/>
</dbReference>